<name>A0A0I9S8C1_BACFG</name>
<sequence>MILSPVCPLNGYKGQNSVPDVFGTLIPTKSGKNINNYHFAEFFGSLINNVYKYVIELIYIQIQVKHIVAEVTTKDIQFDIFRKYSRHYLSISRS</sequence>
<proteinExistence type="predicted"/>
<accession>A0A0I9S8C1</accession>
<comment type="caution">
    <text evidence="1">The sequence shown here is derived from an EMBL/GenBank/DDBJ whole genome shotgun (WGS) entry which is preliminary data.</text>
</comment>
<gene>
    <name evidence="1" type="ORF">EE52_0213285</name>
</gene>
<reference evidence="1" key="2">
    <citation type="submission" date="2014-07" db="EMBL/GenBank/DDBJ databases">
        <title>Genetics and epidemiology of antimicrobial resistance in B. fragilis group.</title>
        <authorList>
            <person name="Sydenham T.V."/>
            <person name="Hasman H."/>
            <person name="Kemp M."/>
            <person name="Justesen U.S."/>
        </authorList>
    </citation>
    <scope>NUCLEOTIDE SEQUENCE [LARGE SCALE GENOMIC DNA]</scope>
    <source>
        <strain evidence="1">DCMOUH0018B</strain>
    </source>
</reference>
<protein>
    <submittedName>
        <fullName evidence="1">Uncharacterized protein</fullName>
    </submittedName>
</protein>
<organism evidence="1">
    <name type="scientific">Bacteroides fragilis</name>
    <dbReference type="NCBI Taxonomy" id="817"/>
    <lineage>
        <taxon>Bacteria</taxon>
        <taxon>Pseudomonadati</taxon>
        <taxon>Bacteroidota</taxon>
        <taxon>Bacteroidia</taxon>
        <taxon>Bacteroidales</taxon>
        <taxon>Bacteroidaceae</taxon>
        <taxon>Bacteroides</taxon>
    </lineage>
</organism>
<evidence type="ECO:0000313" key="1">
    <source>
        <dbReference type="EMBL" id="KFX74258.1"/>
    </source>
</evidence>
<dbReference type="PATRIC" id="fig|817.53.peg.2753"/>
<reference evidence="1" key="1">
    <citation type="book" date="2014" name="THE 24TH EUROPEAN CONGRESS OF CLINICAL MICROBIOLOGY AND INFECTIOUS DISEASES" publisher="ECCMID 2014" city="Barcelona, Spain">
        <title>Identification of resistance genes in three multidrug-resistant Bacteroides fragilis isolates by whole genome sequencing.</title>
        <editorList>
            <person name="Unknown"/>
            <person name="A."/>
        </editorList>
        <authorList>
            <person name="Sydenham T.V."/>
            <person name="Hasman H."/>
            <person name="Wang M."/>
            <person name="Soki J."/>
            <person name="Nagy E."/>
            <person name="Justesen U.S."/>
        </authorList>
    </citation>
    <scope>NUCLEOTIDE SEQUENCE</scope>
    <source>
        <strain evidence="1">DCMOUH0018B</strain>
    </source>
</reference>
<dbReference type="AlphaFoldDB" id="A0A0I9S8C1"/>
<dbReference type="EMBL" id="JMZZ02000152">
    <property type="protein sequence ID" value="KFX74258.1"/>
    <property type="molecule type" value="Genomic_DNA"/>
</dbReference>